<feature type="compositionally biased region" description="Polar residues" evidence="1">
    <location>
        <begin position="649"/>
        <end position="673"/>
    </location>
</feature>
<reference evidence="2" key="2">
    <citation type="submission" date="2016-07" db="EMBL/GenBank/DDBJ databases">
        <title>Evolution of pathogenesis and genome organization in the Tremellales.</title>
        <authorList>
            <person name="Cuomo C."/>
            <person name="Litvintseva A."/>
            <person name="Heitman J."/>
            <person name="Chen Y."/>
            <person name="Sun S."/>
            <person name="Springer D."/>
            <person name="Dromer F."/>
            <person name="Young S."/>
            <person name="Zeng Q."/>
            <person name="Chapman S."/>
            <person name="Gujja S."/>
            <person name="Saif S."/>
            <person name="Birren B."/>
        </authorList>
    </citation>
    <scope>NUCLEOTIDE SEQUENCE</scope>
    <source>
        <strain evidence="2">CBS 10737</strain>
    </source>
</reference>
<feature type="compositionally biased region" description="Polar residues" evidence="1">
    <location>
        <begin position="775"/>
        <end position="784"/>
    </location>
</feature>
<feature type="region of interest" description="Disordered" evidence="1">
    <location>
        <begin position="598"/>
        <end position="634"/>
    </location>
</feature>
<gene>
    <name evidence="2" type="ORF">I206_01023</name>
</gene>
<dbReference type="EMBL" id="KI894007">
    <property type="protein sequence ID" value="OCF53717.1"/>
    <property type="molecule type" value="Genomic_DNA"/>
</dbReference>
<sequence>MNRTALFTALLPNLLHLHPDLLPSFLNAGNASLRQCAIQSVFAVVDVELPLELDSSPLTVRPKVNALLSLQQLGQSTRIVRFFHPKSFDDLHRVSTQYTPDIENEPRSSVWDLAAILIRSCPNIEELEWNTSFGIGGPFWEAIASLNHLTRLHIDHPPLHPAHDIATLPSVLFPRITPRLQLLRPLLPSAESAQDTDKIDLSLLGSVIGNGGWGLGIGWENLKSLTLGPLSETGAKTFANHLTLLSMRPCVLSAVTIETQFLDILLCTSISKVGSLGSLTYVELSSTGTRLTAECLDIIISGCTMLEGLKLNVVDGHLSKETWSTINDWPQSFQSLDIVIAESTKRFSWVLDHLESLHQVPLAQLRRFAVRRLVHPINLVPFLPANTTSLPPVRSDMSLQPIPEGLLKAIIDNGHQLRNLCLDWWEMSQGNLMAILKSCHELRTLEVALCAPVASALNVPNSLNQSPLERMIITSDPARFPTTLNAKAKIDYVFIPDHLPQPLKDKVTELDHHLLDPKDLKKLARRLPNLRFLNWTGKGGKGLWEFRRNTNSSLVRIDFAHAAISTLETWKQCQSSAPTIYGEIVETSQVSAPLEIPHTPSRAPSVPVSPSSRLVRTASVKTDESLRTPRTTSSKLTIDDEDAIYFDTSSRQSLSPTAPSWSSPNAVSPTRSPNVKLPDNTFSLSMRGRATSSPRRVISTRSSTPYSIPSDASRGNEPFPLPDAIPSSPSLLQASPKTIPGSGGRTSLPVEKMEVSRKDKEALESKGIRFIEAEQMNNDEIQNPSESSCSVVSTSGGNSAKFRKTKTKVRGHISI</sequence>
<feature type="compositionally biased region" description="Polar residues" evidence="1">
    <location>
        <begin position="680"/>
        <end position="707"/>
    </location>
</feature>
<feature type="region of interest" description="Disordered" evidence="1">
    <location>
        <begin position="649"/>
        <end position="717"/>
    </location>
</feature>
<organism evidence="2">
    <name type="scientific">Kwoniella pini CBS 10737</name>
    <dbReference type="NCBI Taxonomy" id="1296096"/>
    <lineage>
        <taxon>Eukaryota</taxon>
        <taxon>Fungi</taxon>
        <taxon>Dikarya</taxon>
        <taxon>Basidiomycota</taxon>
        <taxon>Agaricomycotina</taxon>
        <taxon>Tremellomycetes</taxon>
        <taxon>Tremellales</taxon>
        <taxon>Cryptococcaceae</taxon>
        <taxon>Kwoniella</taxon>
    </lineage>
</organism>
<dbReference type="Gene3D" id="3.80.10.10">
    <property type="entry name" value="Ribonuclease Inhibitor"/>
    <property type="match status" value="1"/>
</dbReference>
<feature type="compositionally biased region" description="Basic residues" evidence="1">
    <location>
        <begin position="801"/>
        <end position="815"/>
    </location>
</feature>
<dbReference type="STRING" id="1296096.A0A1B9IDZ1"/>
<evidence type="ECO:0000313" key="2">
    <source>
        <dbReference type="EMBL" id="OCF53717.1"/>
    </source>
</evidence>
<dbReference type="SUPFAM" id="SSF52047">
    <property type="entry name" value="RNI-like"/>
    <property type="match status" value="1"/>
</dbReference>
<reference evidence="2" key="1">
    <citation type="submission" date="2013-07" db="EMBL/GenBank/DDBJ databases">
        <title>The Genome Sequence of Cryptococcus pinus CBS10737.</title>
        <authorList>
            <consortium name="The Broad Institute Genome Sequencing Platform"/>
            <person name="Cuomo C."/>
            <person name="Litvintseva A."/>
            <person name="Chen Y."/>
            <person name="Heitman J."/>
            <person name="Sun S."/>
            <person name="Springer D."/>
            <person name="Dromer F."/>
            <person name="Young S.K."/>
            <person name="Zeng Q."/>
            <person name="Gargeya S."/>
            <person name="Fitzgerald M."/>
            <person name="Abouelleil A."/>
            <person name="Alvarado L."/>
            <person name="Berlin A.M."/>
            <person name="Chapman S.B."/>
            <person name="Dewar J."/>
            <person name="Goldberg J."/>
            <person name="Griggs A."/>
            <person name="Gujja S."/>
            <person name="Hansen M."/>
            <person name="Howarth C."/>
            <person name="Imamovic A."/>
            <person name="Larimer J."/>
            <person name="McCowan C."/>
            <person name="Murphy C."/>
            <person name="Pearson M."/>
            <person name="Priest M."/>
            <person name="Roberts A."/>
            <person name="Saif S."/>
            <person name="Shea T."/>
            <person name="Sykes S."/>
            <person name="Wortman J."/>
            <person name="Nusbaum C."/>
            <person name="Birren B."/>
        </authorList>
    </citation>
    <scope>NUCLEOTIDE SEQUENCE [LARGE SCALE GENOMIC DNA]</scope>
    <source>
        <strain evidence="2">CBS 10737</strain>
    </source>
</reference>
<feature type="compositionally biased region" description="Low complexity" evidence="1">
    <location>
        <begin position="600"/>
        <end position="616"/>
    </location>
</feature>
<dbReference type="OrthoDB" id="2565058at2759"/>
<evidence type="ECO:0000256" key="1">
    <source>
        <dbReference type="SAM" id="MobiDB-lite"/>
    </source>
</evidence>
<feature type="compositionally biased region" description="Low complexity" evidence="1">
    <location>
        <begin position="785"/>
        <end position="799"/>
    </location>
</feature>
<dbReference type="InterPro" id="IPR032675">
    <property type="entry name" value="LRR_dom_sf"/>
</dbReference>
<feature type="region of interest" description="Disordered" evidence="1">
    <location>
        <begin position="775"/>
        <end position="815"/>
    </location>
</feature>
<name>A0A1B9IDZ1_9TREE</name>
<accession>A0A1B9IDZ1</accession>
<dbReference type="AlphaFoldDB" id="A0A1B9IDZ1"/>
<proteinExistence type="predicted"/>
<protein>
    <submittedName>
        <fullName evidence="2">Uncharacterized protein</fullName>
    </submittedName>
</protein>